<dbReference type="InterPro" id="IPR002180">
    <property type="entry name" value="LS/RS"/>
</dbReference>
<reference evidence="10" key="1">
    <citation type="submission" date="2021-01" db="EMBL/GenBank/DDBJ databases">
        <authorList>
            <person name="Corre E."/>
            <person name="Pelletier E."/>
            <person name="Niang G."/>
            <person name="Scheremetjew M."/>
            <person name="Finn R."/>
            <person name="Kale V."/>
            <person name="Holt S."/>
            <person name="Cochrane G."/>
            <person name="Meng A."/>
            <person name="Brown T."/>
            <person name="Cohen L."/>
        </authorList>
    </citation>
    <scope>NUCLEOTIDE SEQUENCE</scope>
    <source>
        <strain evidence="10">308</strain>
    </source>
</reference>
<dbReference type="UniPathway" id="UPA00275">
    <property type="reaction ID" value="UER00404"/>
</dbReference>
<dbReference type="PANTHER" id="PTHR21058">
    <property type="entry name" value="6,7-DIMETHYL-8-RIBITYLLUMAZINE SYNTHASE DMRL SYNTHASE LUMAZINE SYNTHASE"/>
    <property type="match status" value="1"/>
</dbReference>
<evidence type="ECO:0000256" key="3">
    <source>
        <dbReference type="ARBA" id="ARBA00012664"/>
    </source>
</evidence>
<dbReference type="InterPro" id="IPR036467">
    <property type="entry name" value="LS/RS_sf"/>
</dbReference>
<dbReference type="GO" id="GO:0009349">
    <property type="term" value="C:riboflavin synthase complex"/>
    <property type="evidence" value="ECO:0007669"/>
    <property type="project" value="UniProtKB-UniRule"/>
</dbReference>
<gene>
    <name evidence="10" type="ORF">CHYS00102_LOCUS16097</name>
</gene>
<organism evidence="10">
    <name type="scientific">Corethron hystrix</name>
    <dbReference type="NCBI Taxonomy" id="216773"/>
    <lineage>
        <taxon>Eukaryota</taxon>
        <taxon>Sar</taxon>
        <taxon>Stramenopiles</taxon>
        <taxon>Ochrophyta</taxon>
        <taxon>Bacillariophyta</taxon>
        <taxon>Coscinodiscophyceae</taxon>
        <taxon>Corethrophycidae</taxon>
        <taxon>Corethrales</taxon>
        <taxon>Corethraceae</taxon>
        <taxon>Corethron</taxon>
    </lineage>
</organism>
<feature type="compositionally biased region" description="Basic and acidic residues" evidence="8">
    <location>
        <begin position="222"/>
        <end position="239"/>
    </location>
</feature>
<dbReference type="AlphaFoldDB" id="A0A7S1BJ35"/>
<dbReference type="HAMAP" id="MF_00178">
    <property type="entry name" value="Lumazine_synth"/>
    <property type="match status" value="1"/>
</dbReference>
<evidence type="ECO:0000256" key="4">
    <source>
        <dbReference type="ARBA" id="ARBA00022619"/>
    </source>
</evidence>
<proteinExistence type="inferred from homology"/>
<protein>
    <recommendedName>
        <fullName evidence="3 7">6,7-dimethyl-8-ribityllumazine synthase</fullName>
        <shortName evidence="7">DMRL synthase</shortName>
        <ecNumber evidence="3 7">2.5.1.78</ecNumber>
    </recommendedName>
</protein>
<sequence>MSITGLVLLALSLLVCTESFVLQPSITTPYGSTPSTKYDITRNAVEGSVDFGTLDGSDLRIGIIKTRWNKEAVDSLLDGAKEALKECGVKDENVFVKEIPGSYELPLAARFLALSGTVDAVICMGVLIKGDTMHFEYICSAVSSGIMNVQLQTSTPCIFGVLTALNDQQVVDRSTGDNNHGYGWGKTAIEMALLRNEALGKTGKKNRGFGLEAGNDYDDSDADAKDPEKLRDPLRSIGF</sequence>
<accession>A0A7S1BJ35</accession>
<dbReference type="GO" id="GO:0000906">
    <property type="term" value="F:6,7-dimethyl-8-ribityllumazine synthase activity"/>
    <property type="evidence" value="ECO:0007669"/>
    <property type="project" value="UniProtKB-EC"/>
</dbReference>
<comment type="similarity">
    <text evidence="2 7">Belongs to the DMRL synthase family.</text>
</comment>
<name>A0A7S1BJ35_9STRA</name>
<feature type="chain" id="PRO_5030856656" description="6,7-dimethyl-8-ribityllumazine synthase" evidence="9">
    <location>
        <begin position="20"/>
        <end position="239"/>
    </location>
</feature>
<evidence type="ECO:0000256" key="7">
    <source>
        <dbReference type="RuleBase" id="RU003795"/>
    </source>
</evidence>
<dbReference type="EMBL" id="HBFR01022416">
    <property type="protein sequence ID" value="CAD8888897.1"/>
    <property type="molecule type" value="Transcribed_RNA"/>
</dbReference>
<feature type="region of interest" description="Disordered" evidence="8">
    <location>
        <begin position="209"/>
        <end position="239"/>
    </location>
</feature>
<evidence type="ECO:0000256" key="8">
    <source>
        <dbReference type="SAM" id="MobiDB-lite"/>
    </source>
</evidence>
<dbReference type="NCBIfam" id="TIGR00114">
    <property type="entry name" value="lumazine-synth"/>
    <property type="match status" value="1"/>
</dbReference>
<keyword evidence="4 7" id="KW-0686">Riboflavin biosynthesis</keyword>
<feature type="signal peptide" evidence="9">
    <location>
        <begin position="1"/>
        <end position="19"/>
    </location>
</feature>
<evidence type="ECO:0000313" key="10">
    <source>
        <dbReference type="EMBL" id="CAD8888897.1"/>
    </source>
</evidence>
<dbReference type="EC" id="2.5.1.78" evidence="3 7"/>
<comment type="pathway">
    <text evidence="1 7">Cofactor biosynthesis; riboflavin biosynthesis; riboflavin from 2-hydroxy-3-oxobutyl phosphate and 5-amino-6-(D-ribitylamino)uracil: step 1/2.</text>
</comment>
<dbReference type="CDD" id="cd09209">
    <property type="entry name" value="Lumazine_synthase-I"/>
    <property type="match status" value="1"/>
</dbReference>
<comment type="function">
    <text evidence="7">Catalyzes the formation of 6,7-dimethyl-8-ribityllumazine by condensation of 5-amino-6-(D-ribitylamino)uracil with 3,4-dihydroxy-2-butanone 4-phosphate. This is the penultimate step in the biosynthesis of riboflavin.</text>
</comment>
<evidence type="ECO:0000256" key="9">
    <source>
        <dbReference type="SAM" id="SignalP"/>
    </source>
</evidence>
<evidence type="ECO:0000256" key="2">
    <source>
        <dbReference type="ARBA" id="ARBA00007424"/>
    </source>
</evidence>
<keyword evidence="9" id="KW-0732">Signal</keyword>
<dbReference type="PANTHER" id="PTHR21058:SF0">
    <property type="entry name" value="6,7-DIMETHYL-8-RIBITYLLUMAZINE SYNTHASE"/>
    <property type="match status" value="1"/>
</dbReference>
<dbReference type="SUPFAM" id="SSF52121">
    <property type="entry name" value="Lumazine synthase"/>
    <property type="match status" value="1"/>
</dbReference>
<dbReference type="InterPro" id="IPR034964">
    <property type="entry name" value="LS"/>
</dbReference>
<evidence type="ECO:0000256" key="5">
    <source>
        <dbReference type="ARBA" id="ARBA00022679"/>
    </source>
</evidence>
<dbReference type="Pfam" id="PF00885">
    <property type="entry name" value="DMRL_synthase"/>
    <property type="match status" value="1"/>
</dbReference>
<keyword evidence="5 7" id="KW-0808">Transferase</keyword>
<evidence type="ECO:0000256" key="1">
    <source>
        <dbReference type="ARBA" id="ARBA00004917"/>
    </source>
</evidence>
<dbReference type="GO" id="GO:0009231">
    <property type="term" value="P:riboflavin biosynthetic process"/>
    <property type="evidence" value="ECO:0007669"/>
    <property type="project" value="UniProtKB-UniPathway"/>
</dbReference>
<comment type="catalytic activity">
    <reaction evidence="6 7">
        <text>(2S)-2-hydroxy-3-oxobutyl phosphate + 5-amino-6-(D-ribitylamino)uracil = 6,7-dimethyl-8-(1-D-ribityl)lumazine + phosphate + 2 H2O + H(+)</text>
        <dbReference type="Rhea" id="RHEA:26152"/>
        <dbReference type="ChEBI" id="CHEBI:15377"/>
        <dbReference type="ChEBI" id="CHEBI:15378"/>
        <dbReference type="ChEBI" id="CHEBI:15934"/>
        <dbReference type="ChEBI" id="CHEBI:43474"/>
        <dbReference type="ChEBI" id="CHEBI:58201"/>
        <dbReference type="ChEBI" id="CHEBI:58830"/>
        <dbReference type="EC" id="2.5.1.78"/>
    </reaction>
</comment>
<evidence type="ECO:0000256" key="6">
    <source>
        <dbReference type="ARBA" id="ARBA00048785"/>
    </source>
</evidence>
<dbReference type="Gene3D" id="3.40.50.960">
    <property type="entry name" value="Lumazine/riboflavin synthase"/>
    <property type="match status" value="1"/>
</dbReference>